<evidence type="ECO:0000313" key="2">
    <source>
        <dbReference type="Proteomes" id="UP000005744"/>
    </source>
</evidence>
<accession>I3CFB8</accession>
<dbReference type="STRING" id="395493.BegalDRAFT_1419"/>
<dbReference type="RefSeq" id="WP_002685142.1">
    <property type="nucleotide sequence ID" value="NZ_JH600070.1"/>
</dbReference>
<sequence length="58" mass="6741">MIKTELLTPLPCRWCATLTAPTELQTVKVTRSMQNPPPPDSIEEWLLCPRCLEHYEKM</sequence>
<dbReference type="EMBL" id="JH600070">
    <property type="protein sequence ID" value="EIJ42311.1"/>
    <property type="molecule type" value="Genomic_DNA"/>
</dbReference>
<protein>
    <submittedName>
        <fullName evidence="1">Uncharacterized protein</fullName>
    </submittedName>
</protein>
<organism evidence="1 2">
    <name type="scientific">Beggiatoa alba B18LD</name>
    <dbReference type="NCBI Taxonomy" id="395493"/>
    <lineage>
        <taxon>Bacteria</taxon>
        <taxon>Pseudomonadati</taxon>
        <taxon>Pseudomonadota</taxon>
        <taxon>Gammaproteobacteria</taxon>
        <taxon>Thiotrichales</taxon>
        <taxon>Thiotrichaceae</taxon>
        <taxon>Beggiatoa</taxon>
    </lineage>
</organism>
<dbReference type="HOGENOM" id="CLU_2970129_0_0_6"/>
<name>I3CFB8_9GAMM</name>
<dbReference type="Proteomes" id="UP000005744">
    <property type="component" value="Unassembled WGS sequence"/>
</dbReference>
<proteinExistence type="predicted"/>
<evidence type="ECO:0000313" key="1">
    <source>
        <dbReference type="EMBL" id="EIJ42311.1"/>
    </source>
</evidence>
<gene>
    <name evidence="1" type="ORF">BegalDRAFT_1419</name>
</gene>
<dbReference type="OrthoDB" id="9901225at2"/>
<keyword evidence="2" id="KW-1185">Reference proteome</keyword>
<dbReference type="AlphaFoldDB" id="I3CFB8"/>
<reference evidence="1 2" key="1">
    <citation type="submission" date="2011-11" db="EMBL/GenBank/DDBJ databases">
        <title>Improved High-Quality Draft sequence of Beggiatoa alba B18lD.</title>
        <authorList>
            <consortium name="US DOE Joint Genome Institute"/>
            <person name="Lucas S."/>
            <person name="Han J."/>
            <person name="Lapidus A."/>
            <person name="Cheng J.-F."/>
            <person name="Goodwin L."/>
            <person name="Pitluck S."/>
            <person name="Peters L."/>
            <person name="Mikhailova N."/>
            <person name="Held B."/>
            <person name="Detter J.C."/>
            <person name="Han C."/>
            <person name="Tapia R."/>
            <person name="Land M."/>
            <person name="Hauser L."/>
            <person name="Kyrpides N."/>
            <person name="Ivanova N."/>
            <person name="Pagani I."/>
            <person name="Samuel K."/>
            <person name="Teske A."/>
            <person name="Mueller J."/>
            <person name="Woyke T."/>
        </authorList>
    </citation>
    <scope>NUCLEOTIDE SEQUENCE [LARGE SCALE GENOMIC DNA]</scope>
    <source>
        <strain evidence="1 2">B18LD</strain>
    </source>
</reference>